<dbReference type="VEuPathDB" id="FungiDB:MELLADRAFT_71166"/>
<dbReference type="OrthoDB" id="10356338at2759"/>
<dbReference type="KEGG" id="mlr:MELLADRAFT_71166"/>
<feature type="signal peptide" evidence="1">
    <location>
        <begin position="1"/>
        <end position="27"/>
    </location>
</feature>
<protein>
    <recommendedName>
        <fullName evidence="4">Secreted protein</fullName>
    </recommendedName>
</protein>
<keyword evidence="3" id="KW-1185">Reference proteome</keyword>
<dbReference type="Proteomes" id="UP000001072">
    <property type="component" value="Unassembled WGS sequence"/>
</dbReference>
<evidence type="ECO:0000256" key="1">
    <source>
        <dbReference type="SAM" id="SignalP"/>
    </source>
</evidence>
<accession>F4RCW4</accession>
<evidence type="ECO:0000313" key="2">
    <source>
        <dbReference type="EMBL" id="EGG09795.1"/>
    </source>
</evidence>
<feature type="chain" id="PRO_5003315041" description="Secreted protein" evidence="1">
    <location>
        <begin position="28"/>
        <end position="175"/>
    </location>
</feature>
<evidence type="ECO:0000313" key="3">
    <source>
        <dbReference type="Proteomes" id="UP000001072"/>
    </source>
</evidence>
<dbReference type="HOGENOM" id="CLU_1532922_0_0_1"/>
<proteinExistence type="predicted"/>
<gene>
    <name evidence="2" type="ORF">MELLADRAFT_71166</name>
</gene>
<dbReference type="AlphaFoldDB" id="F4RCW4"/>
<evidence type="ECO:0008006" key="4">
    <source>
        <dbReference type="Google" id="ProtNLM"/>
    </source>
</evidence>
<dbReference type="InParanoid" id="F4RCW4"/>
<organism evidence="3">
    <name type="scientific">Melampsora larici-populina (strain 98AG31 / pathotype 3-4-7)</name>
    <name type="common">Poplar leaf rust fungus</name>
    <dbReference type="NCBI Taxonomy" id="747676"/>
    <lineage>
        <taxon>Eukaryota</taxon>
        <taxon>Fungi</taxon>
        <taxon>Dikarya</taxon>
        <taxon>Basidiomycota</taxon>
        <taxon>Pucciniomycotina</taxon>
        <taxon>Pucciniomycetes</taxon>
        <taxon>Pucciniales</taxon>
        <taxon>Melampsoraceae</taxon>
        <taxon>Melampsora</taxon>
    </lineage>
</organism>
<dbReference type="GeneID" id="18931744"/>
<dbReference type="RefSeq" id="XP_007406849.1">
    <property type="nucleotide sequence ID" value="XM_007406787.1"/>
</dbReference>
<name>F4RCW4_MELLP</name>
<dbReference type="EMBL" id="GL883096">
    <property type="protein sequence ID" value="EGG09795.1"/>
    <property type="molecule type" value="Genomic_DNA"/>
</dbReference>
<reference evidence="3" key="1">
    <citation type="journal article" date="2011" name="Proc. Natl. Acad. Sci. U.S.A.">
        <title>Obligate biotrophy features unraveled by the genomic analysis of rust fungi.</title>
        <authorList>
            <person name="Duplessis S."/>
            <person name="Cuomo C.A."/>
            <person name="Lin Y.-C."/>
            <person name="Aerts A."/>
            <person name="Tisserant E."/>
            <person name="Veneault-Fourrey C."/>
            <person name="Joly D.L."/>
            <person name="Hacquard S."/>
            <person name="Amselem J."/>
            <person name="Cantarel B.L."/>
            <person name="Chiu R."/>
            <person name="Coutinho P.M."/>
            <person name="Feau N."/>
            <person name="Field M."/>
            <person name="Frey P."/>
            <person name="Gelhaye E."/>
            <person name="Goldberg J."/>
            <person name="Grabherr M.G."/>
            <person name="Kodira C.D."/>
            <person name="Kohler A."/>
            <person name="Kuees U."/>
            <person name="Lindquist E.A."/>
            <person name="Lucas S.M."/>
            <person name="Mago R."/>
            <person name="Mauceli E."/>
            <person name="Morin E."/>
            <person name="Murat C."/>
            <person name="Pangilinan J.L."/>
            <person name="Park R."/>
            <person name="Pearson M."/>
            <person name="Quesneville H."/>
            <person name="Rouhier N."/>
            <person name="Sakthikumar S."/>
            <person name="Salamov A.A."/>
            <person name="Schmutz J."/>
            <person name="Selles B."/>
            <person name="Shapiro H."/>
            <person name="Tanguay P."/>
            <person name="Tuskan G.A."/>
            <person name="Henrissat B."/>
            <person name="Van de Peer Y."/>
            <person name="Rouze P."/>
            <person name="Ellis J.G."/>
            <person name="Dodds P.N."/>
            <person name="Schein J.E."/>
            <person name="Zhong S."/>
            <person name="Hamelin R.C."/>
            <person name="Grigoriev I.V."/>
            <person name="Szabo L.J."/>
            <person name="Martin F."/>
        </authorList>
    </citation>
    <scope>NUCLEOTIDE SEQUENCE [LARGE SCALE GENOMIC DNA]</scope>
    <source>
        <strain evidence="3">98AG31 / pathotype 3-4-7</strain>
    </source>
</reference>
<sequence length="175" mass="18598">MWPVFMHQNAQLALYIILSLVSFKAYAYPQQLGTNPRVALSENTVTAGLSSTQTTPTTVTPTAAELSGLQDLMTKLGDPVSKNTLLSALARAVHPTANSSSTPKAMPDQSQLASTQLTQPIYLDGNQSQNSTLLTSPIDSADSKSTAHRRVSSLPAWKITQCLMSAILGLSLIGI</sequence>
<keyword evidence="1" id="KW-0732">Signal</keyword>